<accession>A0A7S2J7Y6</accession>
<evidence type="ECO:0000313" key="1">
    <source>
        <dbReference type="EMBL" id="CAD9539309.1"/>
    </source>
</evidence>
<reference evidence="1" key="1">
    <citation type="submission" date="2021-01" db="EMBL/GenBank/DDBJ databases">
        <authorList>
            <person name="Corre E."/>
            <person name="Pelletier E."/>
            <person name="Niang G."/>
            <person name="Scheremetjew M."/>
            <person name="Finn R."/>
            <person name="Kale V."/>
            <person name="Holt S."/>
            <person name="Cochrane G."/>
            <person name="Meng A."/>
            <person name="Brown T."/>
            <person name="Cohen L."/>
        </authorList>
    </citation>
    <scope>NUCLEOTIDE SEQUENCE</scope>
    <source>
        <strain evidence="1">CCMP2222</strain>
    </source>
</reference>
<sequence>MRAHAQSNLSCSTPPGARKGRGFMLRADSESDKALHVPVENRDVSLELVVDAMDSAAAYKEHVRNAAHHILEAVGNYSEVWTDRLHLCIAACLVGTEVFCMDVTYGKNREVFSFSVQGSYPSATWAGSVAEEPWNHMPAQLQACGPKESSANWRTAPSR</sequence>
<proteinExistence type="predicted"/>
<name>A0A7S2J7Y6_9DINO</name>
<dbReference type="AlphaFoldDB" id="A0A7S2J7Y6"/>
<organism evidence="1">
    <name type="scientific">Alexandrium andersonii</name>
    <dbReference type="NCBI Taxonomy" id="327968"/>
    <lineage>
        <taxon>Eukaryota</taxon>
        <taxon>Sar</taxon>
        <taxon>Alveolata</taxon>
        <taxon>Dinophyceae</taxon>
        <taxon>Gonyaulacales</taxon>
        <taxon>Pyrocystaceae</taxon>
        <taxon>Alexandrium</taxon>
    </lineage>
</organism>
<gene>
    <name evidence="1" type="ORF">AAND1436_LOCUS47501</name>
</gene>
<protein>
    <submittedName>
        <fullName evidence="1">Uncharacterized protein</fullName>
    </submittedName>
</protein>
<dbReference type="EMBL" id="HBGQ01099415">
    <property type="protein sequence ID" value="CAD9539309.1"/>
    <property type="molecule type" value="Transcribed_RNA"/>
</dbReference>